<dbReference type="Proteomes" id="UP000604046">
    <property type="component" value="Unassembled WGS sequence"/>
</dbReference>
<protein>
    <submittedName>
        <fullName evidence="1">Uncharacterized protein</fullName>
    </submittedName>
</protein>
<sequence>MGSADCCVRAPRSAAGIFSLFGALDGELGFFVQDEVSAYFGGKDPEQKRGPLPGKCVHVSFDRVPPWQSKPPEALEVSAELQMQLQGDFALRVQRPPADRDRRPQQARVQLEVQASIVYIRFVGEPVIVEKLWLARDLPAEGHAANPIILRGRHNVEEYWSVYLRYVDFLEQGWLSPALTPVPISEIVILGGQGLRIGSMYLSVLEGSHPNSTDATQGWIMAPVKGMLSLHDVLIGKLPAQTHAAVLSLGEIRRGARRLRPDLLADPHSVAAVEVAQQLRSFKAGGGQSETFQPAAVAHFSDTRTTGAAMALFDALLTGALKFPEDISLEVLEWDAELYAKVYGEVTLEEAANARSVDDLYERLFTAHHLDGLDLLFSRFLWANFSATLAKPGGVMSEEPTSSFQPVSNQSWLPLHDNSEVASRRRMLIAHLQEHTALYLRWQEPIEGKLAFVNSTGSVEVAFRLYESLTMLGVDYYNGASGKSLRLDVDLPDSEYFLAELLGLHSQLLVDDQGIPLPPEQAQELHEARTYLDTFAGLLMELQQNTSEAAEAVPGQLPFEDDFQLTVDEDIETSKVSANTPPMLLVLGVSCFVVGTVLLAALGPAPERWPFARLWQSLGRLVLFVSHFVGRLMRLLGGCWSWAARGMLGLWAAQEAWQLQQRAINRDGWAPSSRCSGSSPTA</sequence>
<keyword evidence="2" id="KW-1185">Reference proteome</keyword>
<proteinExistence type="predicted"/>
<dbReference type="OrthoDB" id="418199at2759"/>
<gene>
    <name evidence="1" type="ORF">SNAT2548_LOCUS15244</name>
</gene>
<dbReference type="EMBL" id="CAJNDS010001902">
    <property type="protein sequence ID" value="CAE7288555.1"/>
    <property type="molecule type" value="Genomic_DNA"/>
</dbReference>
<organism evidence="1 2">
    <name type="scientific">Symbiodinium natans</name>
    <dbReference type="NCBI Taxonomy" id="878477"/>
    <lineage>
        <taxon>Eukaryota</taxon>
        <taxon>Sar</taxon>
        <taxon>Alveolata</taxon>
        <taxon>Dinophyceae</taxon>
        <taxon>Suessiales</taxon>
        <taxon>Symbiodiniaceae</taxon>
        <taxon>Symbiodinium</taxon>
    </lineage>
</organism>
<accession>A0A812NEN9</accession>
<dbReference type="AlphaFoldDB" id="A0A812NEN9"/>
<name>A0A812NEN9_9DINO</name>
<evidence type="ECO:0000313" key="1">
    <source>
        <dbReference type="EMBL" id="CAE7288555.1"/>
    </source>
</evidence>
<evidence type="ECO:0000313" key="2">
    <source>
        <dbReference type="Proteomes" id="UP000604046"/>
    </source>
</evidence>
<reference evidence="1" key="1">
    <citation type="submission" date="2021-02" db="EMBL/GenBank/DDBJ databases">
        <authorList>
            <person name="Dougan E. K."/>
            <person name="Rhodes N."/>
            <person name="Thang M."/>
            <person name="Chan C."/>
        </authorList>
    </citation>
    <scope>NUCLEOTIDE SEQUENCE</scope>
</reference>
<comment type="caution">
    <text evidence="1">The sequence shown here is derived from an EMBL/GenBank/DDBJ whole genome shotgun (WGS) entry which is preliminary data.</text>
</comment>